<feature type="compositionally biased region" description="Basic and acidic residues" evidence="1">
    <location>
        <begin position="269"/>
        <end position="281"/>
    </location>
</feature>
<dbReference type="EMBL" id="JARJCW010000112">
    <property type="protein sequence ID" value="KAJ7193054.1"/>
    <property type="molecule type" value="Genomic_DNA"/>
</dbReference>
<feature type="region of interest" description="Disordered" evidence="1">
    <location>
        <begin position="111"/>
        <end position="288"/>
    </location>
</feature>
<evidence type="ECO:0000313" key="2">
    <source>
        <dbReference type="EMBL" id="KAJ7193054.1"/>
    </source>
</evidence>
<keyword evidence="3" id="KW-1185">Reference proteome</keyword>
<name>A0AAD6Y625_9AGAR</name>
<sequence>MSPGARKQMVATITERASNTVSHTHQPPPKSLLRNSPPWSYIRHQTSFQACINPQHLLHRVLSDIRGQSGCHVARRGADGARCGKVSRNIPAWADTRAFARADRHLKDQIHAARPRASRPPPALTRTHAPAVQRQHAPSQQPSPSHRSFTHQDPRILARTPPHAHLPSHGRLSTPTGPRARRTADARSAPTLGGQGAHVRARHRTARPSAHARGARTQRTGRAQGAHARAVESAQRAHGPTRTVDSAPTRDRQRTALTSAYARGARTWRTGERARRAGERARRGRARRAGTAGAARACALTYNEYIRLFRVTPVLPGQPEWAPDMILA</sequence>
<comment type="caution">
    <text evidence="2">The sequence shown here is derived from an EMBL/GenBank/DDBJ whole genome shotgun (WGS) entry which is preliminary data.</text>
</comment>
<feature type="compositionally biased region" description="Low complexity" evidence="1">
    <location>
        <begin position="215"/>
        <end position="226"/>
    </location>
</feature>
<evidence type="ECO:0000256" key="1">
    <source>
        <dbReference type="SAM" id="MobiDB-lite"/>
    </source>
</evidence>
<gene>
    <name evidence="2" type="ORF">GGX14DRAFT_405824</name>
</gene>
<feature type="region of interest" description="Disordered" evidence="1">
    <location>
        <begin position="13"/>
        <end position="36"/>
    </location>
</feature>
<evidence type="ECO:0000313" key="3">
    <source>
        <dbReference type="Proteomes" id="UP001219525"/>
    </source>
</evidence>
<feature type="compositionally biased region" description="Polar residues" evidence="1">
    <location>
        <begin position="15"/>
        <end position="25"/>
    </location>
</feature>
<organism evidence="2 3">
    <name type="scientific">Mycena pura</name>
    <dbReference type="NCBI Taxonomy" id="153505"/>
    <lineage>
        <taxon>Eukaryota</taxon>
        <taxon>Fungi</taxon>
        <taxon>Dikarya</taxon>
        <taxon>Basidiomycota</taxon>
        <taxon>Agaricomycotina</taxon>
        <taxon>Agaricomycetes</taxon>
        <taxon>Agaricomycetidae</taxon>
        <taxon>Agaricales</taxon>
        <taxon>Marasmiineae</taxon>
        <taxon>Mycenaceae</taxon>
        <taxon>Mycena</taxon>
    </lineage>
</organism>
<reference evidence="2" key="1">
    <citation type="submission" date="2023-03" db="EMBL/GenBank/DDBJ databases">
        <title>Massive genome expansion in bonnet fungi (Mycena s.s.) driven by repeated elements and novel gene families across ecological guilds.</title>
        <authorList>
            <consortium name="Lawrence Berkeley National Laboratory"/>
            <person name="Harder C.B."/>
            <person name="Miyauchi S."/>
            <person name="Viragh M."/>
            <person name="Kuo A."/>
            <person name="Thoen E."/>
            <person name="Andreopoulos B."/>
            <person name="Lu D."/>
            <person name="Skrede I."/>
            <person name="Drula E."/>
            <person name="Henrissat B."/>
            <person name="Morin E."/>
            <person name="Kohler A."/>
            <person name="Barry K."/>
            <person name="LaButti K."/>
            <person name="Morin E."/>
            <person name="Salamov A."/>
            <person name="Lipzen A."/>
            <person name="Mereny Z."/>
            <person name="Hegedus B."/>
            <person name="Baldrian P."/>
            <person name="Stursova M."/>
            <person name="Weitz H."/>
            <person name="Taylor A."/>
            <person name="Grigoriev I.V."/>
            <person name="Nagy L.G."/>
            <person name="Martin F."/>
            <person name="Kauserud H."/>
        </authorList>
    </citation>
    <scope>NUCLEOTIDE SEQUENCE</scope>
    <source>
        <strain evidence="2">9144</strain>
    </source>
</reference>
<dbReference type="AlphaFoldDB" id="A0AAD6Y625"/>
<accession>A0AAD6Y625</accession>
<protein>
    <submittedName>
        <fullName evidence="2">Uncharacterized protein</fullName>
    </submittedName>
</protein>
<feature type="compositionally biased region" description="Polar residues" evidence="1">
    <location>
        <begin position="136"/>
        <end position="147"/>
    </location>
</feature>
<dbReference type="Proteomes" id="UP001219525">
    <property type="component" value="Unassembled WGS sequence"/>
</dbReference>
<proteinExistence type="predicted"/>